<evidence type="ECO:0000313" key="1">
    <source>
        <dbReference type="EMBL" id="KZM85085.1"/>
    </source>
</evidence>
<keyword evidence="3" id="KW-1185">Reference proteome</keyword>
<evidence type="ECO:0000313" key="3">
    <source>
        <dbReference type="Proteomes" id="UP000077755"/>
    </source>
</evidence>
<gene>
    <name evidence="1" type="ORF">DCAR_027493</name>
    <name evidence="2" type="ORF">DCAR_0832035</name>
</gene>
<dbReference type="AlphaFoldDB" id="A0A175YNA4"/>
<reference evidence="1" key="1">
    <citation type="journal article" date="2016" name="Nat. Genet.">
        <title>A high-quality carrot genome assembly provides new insights into carotenoid accumulation and asterid genome evolution.</title>
        <authorList>
            <person name="Iorizzo M."/>
            <person name="Ellison S."/>
            <person name="Senalik D."/>
            <person name="Zeng P."/>
            <person name="Satapoomin P."/>
            <person name="Huang J."/>
            <person name="Bowman M."/>
            <person name="Iovene M."/>
            <person name="Sanseverino W."/>
            <person name="Cavagnaro P."/>
            <person name="Yildiz M."/>
            <person name="Macko-Podgorni A."/>
            <person name="Moranska E."/>
            <person name="Grzebelus E."/>
            <person name="Grzebelus D."/>
            <person name="Ashrafi H."/>
            <person name="Zheng Z."/>
            <person name="Cheng S."/>
            <person name="Spooner D."/>
            <person name="Van Deynze A."/>
            <person name="Simon P."/>
        </authorList>
    </citation>
    <scope>NUCLEOTIDE SEQUENCE [LARGE SCALE GENOMIC DNA]</scope>
    <source>
        <tissue evidence="1">Leaf</tissue>
    </source>
</reference>
<reference evidence="2" key="2">
    <citation type="submission" date="2022-03" db="EMBL/GenBank/DDBJ databases">
        <title>Draft title - Genomic analysis of global carrot germplasm unveils the trajectory of domestication and the origin of high carotenoid orange carrot.</title>
        <authorList>
            <person name="Iorizzo M."/>
            <person name="Ellison S."/>
            <person name="Senalik D."/>
            <person name="Macko-Podgorni A."/>
            <person name="Grzebelus D."/>
            <person name="Bostan H."/>
            <person name="Rolling W."/>
            <person name="Curaba J."/>
            <person name="Simon P."/>
        </authorList>
    </citation>
    <scope>NUCLEOTIDE SEQUENCE</scope>
    <source>
        <tissue evidence="2">Leaf</tissue>
    </source>
</reference>
<dbReference type="EMBL" id="LNRQ01000008">
    <property type="protein sequence ID" value="KZM85085.1"/>
    <property type="molecule type" value="Genomic_DNA"/>
</dbReference>
<dbReference type="EMBL" id="CP093350">
    <property type="protein sequence ID" value="WOH12530.1"/>
    <property type="molecule type" value="Genomic_DNA"/>
</dbReference>
<sequence>MEGLIPTIYRSLKRSKSLRQRKHPAAQASPIHNIQDFYPDGYNFVYDDRPRIESSFDMKTKSMQIPQKWCYDDHAGGKKWPKKFVRFGSQRRIFSCITGAA</sequence>
<organism evidence="1">
    <name type="scientific">Daucus carota subsp. sativus</name>
    <name type="common">Carrot</name>
    <dbReference type="NCBI Taxonomy" id="79200"/>
    <lineage>
        <taxon>Eukaryota</taxon>
        <taxon>Viridiplantae</taxon>
        <taxon>Streptophyta</taxon>
        <taxon>Embryophyta</taxon>
        <taxon>Tracheophyta</taxon>
        <taxon>Spermatophyta</taxon>
        <taxon>Magnoliopsida</taxon>
        <taxon>eudicotyledons</taxon>
        <taxon>Gunneridae</taxon>
        <taxon>Pentapetalae</taxon>
        <taxon>asterids</taxon>
        <taxon>campanulids</taxon>
        <taxon>Apiales</taxon>
        <taxon>Apiaceae</taxon>
        <taxon>Apioideae</taxon>
        <taxon>Scandiceae</taxon>
        <taxon>Daucinae</taxon>
        <taxon>Daucus</taxon>
        <taxon>Daucus sect. Daucus</taxon>
    </lineage>
</organism>
<protein>
    <submittedName>
        <fullName evidence="1">Uncharacterized protein</fullName>
    </submittedName>
</protein>
<dbReference type="Gramene" id="KZM85085">
    <property type="protein sequence ID" value="KZM85085"/>
    <property type="gene ID" value="DCAR_027493"/>
</dbReference>
<name>A0A175YNA4_DAUCS</name>
<evidence type="ECO:0000313" key="2">
    <source>
        <dbReference type="EMBL" id="WOH12530.1"/>
    </source>
</evidence>
<accession>A0A175YNA4</accession>
<proteinExistence type="predicted"/>
<dbReference type="Proteomes" id="UP000077755">
    <property type="component" value="Chromosome 8"/>
</dbReference>